<name>A0ACC6SWP0_9HYPH</name>
<evidence type="ECO:0000313" key="2">
    <source>
        <dbReference type="Proteomes" id="UP001480082"/>
    </source>
</evidence>
<organism evidence="1 2">
    <name type="scientific">Mesorhizobium australicum</name>
    <dbReference type="NCBI Taxonomy" id="536018"/>
    <lineage>
        <taxon>Bacteria</taxon>
        <taxon>Pseudomonadati</taxon>
        <taxon>Pseudomonadota</taxon>
        <taxon>Alphaproteobacteria</taxon>
        <taxon>Hyphomicrobiales</taxon>
        <taxon>Phyllobacteriaceae</taxon>
        <taxon>Mesorhizobium</taxon>
    </lineage>
</organism>
<gene>
    <name evidence="1" type="ORF">NKI81_07850</name>
</gene>
<protein>
    <submittedName>
        <fullName evidence="1">GNAT family N-acetyltransferase</fullName>
    </submittedName>
</protein>
<comment type="caution">
    <text evidence="1">The sequence shown here is derived from an EMBL/GenBank/DDBJ whole genome shotgun (WGS) entry which is preliminary data.</text>
</comment>
<proteinExistence type="predicted"/>
<feature type="non-terminal residue" evidence="1">
    <location>
        <position position="1"/>
    </location>
</feature>
<keyword evidence="2" id="KW-1185">Reference proteome</keyword>
<evidence type="ECO:0000313" key="1">
    <source>
        <dbReference type="EMBL" id="MER9283875.1"/>
    </source>
</evidence>
<dbReference type="Proteomes" id="UP001480082">
    <property type="component" value="Unassembled WGS sequence"/>
</dbReference>
<reference evidence="1 2" key="1">
    <citation type="journal article" date="2024" name="Proc. Natl. Acad. Sci. U.S.A.">
        <title>The evolutionary genomics of adaptation to stress in wild rhizobium bacteria.</title>
        <authorList>
            <person name="Kehlet-Delgado H."/>
            <person name="Montoya A.P."/>
            <person name="Jensen K.T."/>
            <person name="Wendlandt C.E."/>
            <person name="Dexheimer C."/>
            <person name="Roberts M."/>
            <person name="Torres Martinez L."/>
            <person name="Friesen M.L."/>
            <person name="Griffitts J.S."/>
            <person name="Porter S.S."/>
        </authorList>
    </citation>
    <scope>NUCLEOTIDE SEQUENCE [LARGE SCALE GENOMIC DNA]</scope>
    <source>
        <strain evidence="1 2">M0468</strain>
    </source>
</reference>
<accession>A0ACC6SWP0</accession>
<dbReference type="EMBL" id="JAMYRI010000004">
    <property type="protein sequence ID" value="MER9283875.1"/>
    <property type="molecule type" value="Genomic_DNA"/>
</dbReference>
<sequence>GRIHGRTNQQRQRSKNPLPTESRPYTAPQRPFIANRRRVAMVRPVVGWRHHQISRHSQIGGSRWPGVIEVPIEAPGAEAEDGWAYLGSNSVLAVSRRGSAPLHWRCPRAKMPSMKTVPRLTTPRLVLRAPGERDIPAWFARASDVESAFLAGDPVADDLSAGARWLALARQRLVDGRAIKWSIDQAGASDAIGTITLSFGANEAKTAALGFVLGRTHWGQGLGSEAAREVVRYAFEALALDQVTAEAAVCNVASLRILAKLGFTHVESFIDGSDGEQCERFVLDAHAGSLACG</sequence>